<protein>
    <submittedName>
        <fullName evidence="1">Uncharacterized protein</fullName>
    </submittedName>
</protein>
<organism evidence="1 2">
    <name type="scientific">Gossypium arboreum</name>
    <name type="common">Tree cotton</name>
    <name type="synonym">Gossypium nanking</name>
    <dbReference type="NCBI Taxonomy" id="29729"/>
    <lineage>
        <taxon>Eukaryota</taxon>
        <taxon>Viridiplantae</taxon>
        <taxon>Streptophyta</taxon>
        <taxon>Embryophyta</taxon>
        <taxon>Tracheophyta</taxon>
        <taxon>Spermatophyta</taxon>
        <taxon>Magnoliopsida</taxon>
        <taxon>eudicotyledons</taxon>
        <taxon>Gunneridae</taxon>
        <taxon>Pentapetalae</taxon>
        <taxon>rosids</taxon>
        <taxon>malvids</taxon>
        <taxon>Malvales</taxon>
        <taxon>Malvaceae</taxon>
        <taxon>Malvoideae</taxon>
        <taxon>Gossypium</taxon>
    </lineage>
</organism>
<dbReference type="EMBL" id="JARKNE010000001">
    <property type="protein sequence ID" value="KAK5844958.1"/>
    <property type="molecule type" value="Genomic_DNA"/>
</dbReference>
<evidence type="ECO:0000313" key="2">
    <source>
        <dbReference type="Proteomes" id="UP001358586"/>
    </source>
</evidence>
<reference evidence="1 2" key="1">
    <citation type="submission" date="2023-03" db="EMBL/GenBank/DDBJ databases">
        <title>WGS of Gossypium arboreum.</title>
        <authorList>
            <person name="Yu D."/>
        </authorList>
    </citation>
    <scope>NUCLEOTIDE SEQUENCE [LARGE SCALE GENOMIC DNA]</scope>
    <source>
        <tissue evidence="1">Leaf</tissue>
    </source>
</reference>
<proteinExistence type="predicted"/>
<evidence type="ECO:0000313" key="1">
    <source>
        <dbReference type="EMBL" id="KAK5844958.1"/>
    </source>
</evidence>
<dbReference type="Proteomes" id="UP001358586">
    <property type="component" value="Chromosome 1"/>
</dbReference>
<name>A0ABR0R1H1_GOSAR</name>
<sequence length="76" mass="8307">MLVQAFSVTLDMNFEGEQDREESFALPEHVTIQELEDNGSLPTLGSDNPELGTEALTQLVKEVLKAILELECAMGA</sequence>
<comment type="caution">
    <text evidence="1">The sequence shown here is derived from an EMBL/GenBank/DDBJ whole genome shotgun (WGS) entry which is preliminary data.</text>
</comment>
<gene>
    <name evidence="1" type="ORF">PVK06_001105</name>
</gene>
<keyword evidence="2" id="KW-1185">Reference proteome</keyword>
<accession>A0ABR0R1H1</accession>